<keyword evidence="7 13" id="KW-0067">ATP-binding</keyword>
<evidence type="ECO:0000256" key="10">
    <source>
        <dbReference type="ARBA" id="ARBA00023186"/>
    </source>
</evidence>
<comment type="similarity">
    <text evidence="2 13">Belongs to the ClpA/ClpB family.</text>
</comment>
<dbReference type="SUPFAM" id="SSF81923">
    <property type="entry name" value="Double Clp-N motif"/>
    <property type="match status" value="1"/>
</dbReference>
<dbReference type="InterPro" id="IPR050130">
    <property type="entry name" value="ClpA_ClpB"/>
</dbReference>
<dbReference type="Pfam" id="PF07724">
    <property type="entry name" value="AAA_2"/>
    <property type="match status" value="1"/>
</dbReference>
<dbReference type="GO" id="GO:0005524">
    <property type="term" value="F:ATP binding"/>
    <property type="evidence" value="ECO:0007669"/>
    <property type="project" value="UniProtKB-UniRule"/>
</dbReference>
<dbReference type="GO" id="GO:0042026">
    <property type="term" value="P:protein refolding"/>
    <property type="evidence" value="ECO:0007669"/>
    <property type="project" value="UniProtKB-UniRule"/>
</dbReference>
<dbReference type="InterPro" id="IPR003593">
    <property type="entry name" value="AAA+_ATPase"/>
</dbReference>
<dbReference type="PROSITE" id="PS00870">
    <property type="entry name" value="CLPAB_1"/>
    <property type="match status" value="1"/>
</dbReference>
<dbReference type="InterPro" id="IPR019489">
    <property type="entry name" value="Clp_ATPase_C"/>
</dbReference>
<evidence type="ECO:0000313" key="17">
    <source>
        <dbReference type="Proteomes" id="UP000188602"/>
    </source>
</evidence>
<dbReference type="InterPro" id="IPR017730">
    <property type="entry name" value="Chaperonin_ClpB"/>
</dbReference>
<dbReference type="PANTHER" id="PTHR11638">
    <property type="entry name" value="ATP-DEPENDENT CLP PROTEASE"/>
    <property type="match status" value="1"/>
</dbReference>
<evidence type="ECO:0000256" key="14">
    <source>
        <dbReference type="RuleBase" id="RU362034"/>
    </source>
</evidence>
<evidence type="ECO:0000313" key="16">
    <source>
        <dbReference type="EMBL" id="OOF60146.1"/>
    </source>
</evidence>
<proteinExistence type="inferred from homology"/>
<dbReference type="PROSITE" id="PS51903">
    <property type="entry name" value="CLP_R"/>
    <property type="match status" value="1"/>
</dbReference>
<dbReference type="NCBIfam" id="TIGR03346">
    <property type="entry name" value="chaperone_ClpB"/>
    <property type="match status" value="1"/>
</dbReference>
<dbReference type="RefSeq" id="WP_077422631.1">
    <property type="nucleotide sequence ID" value="NZ_MLHQ01000001.1"/>
</dbReference>
<dbReference type="OrthoDB" id="9803641at2"/>
<dbReference type="InterPro" id="IPR003959">
    <property type="entry name" value="ATPase_AAA_core"/>
</dbReference>
<dbReference type="Pfam" id="PF02861">
    <property type="entry name" value="Clp_N"/>
    <property type="match status" value="1"/>
</dbReference>
<dbReference type="InterPro" id="IPR018368">
    <property type="entry name" value="ClpA/B_CS1"/>
</dbReference>
<dbReference type="FunFam" id="3.40.50.300:FF:000010">
    <property type="entry name" value="Chaperone clpB 1, putative"/>
    <property type="match status" value="1"/>
</dbReference>
<dbReference type="Gene3D" id="1.10.8.60">
    <property type="match status" value="1"/>
</dbReference>
<dbReference type="Gene3D" id="1.10.1780.10">
    <property type="entry name" value="Clp, N-terminal domain"/>
    <property type="match status" value="1"/>
</dbReference>
<dbReference type="GO" id="GO:0016887">
    <property type="term" value="F:ATP hydrolysis activity"/>
    <property type="evidence" value="ECO:0007669"/>
    <property type="project" value="InterPro"/>
</dbReference>
<evidence type="ECO:0000256" key="7">
    <source>
        <dbReference type="ARBA" id="ARBA00022840"/>
    </source>
</evidence>
<evidence type="ECO:0000256" key="12">
    <source>
        <dbReference type="PROSITE-ProRule" id="PRU01251"/>
    </source>
</evidence>
<keyword evidence="8 14" id="KW-0346">Stress response</keyword>
<comment type="subcellular location">
    <subcellularLocation>
        <location evidence="1 14">Cytoplasm</location>
    </subcellularLocation>
</comment>
<evidence type="ECO:0000259" key="15">
    <source>
        <dbReference type="PROSITE" id="PS51903"/>
    </source>
</evidence>
<accession>A0A1V3JTK3</accession>
<evidence type="ECO:0000256" key="4">
    <source>
        <dbReference type="ARBA" id="ARBA00022490"/>
    </source>
</evidence>
<evidence type="ECO:0000256" key="5">
    <source>
        <dbReference type="ARBA" id="ARBA00022737"/>
    </source>
</evidence>
<dbReference type="InterPro" id="IPR041546">
    <property type="entry name" value="ClpA/ClpB_AAA_lid"/>
</dbReference>
<keyword evidence="6 13" id="KW-0547">Nucleotide-binding</keyword>
<dbReference type="InterPro" id="IPR027417">
    <property type="entry name" value="P-loop_NTPase"/>
</dbReference>
<dbReference type="Pfam" id="PF17871">
    <property type="entry name" value="AAA_lid_9"/>
    <property type="match status" value="1"/>
</dbReference>
<dbReference type="CDD" id="cd19499">
    <property type="entry name" value="RecA-like_ClpB_Hsp104-like"/>
    <property type="match status" value="1"/>
</dbReference>
<comment type="function">
    <text evidence="14">Part of a stress-induced multi-chaperone system, it is involved in the recovery of the cell from heat-induced damage, in cooperation with DnaK, DnaJ and GrpE.</text>
</comment>
<dbReference type="NCBIfam" id="NF008118">
    <property type="entry name" value="PRK10865.1"/>
    <property type="match status" value="1"/>
</dbReference>
<feature type="domain" description="Clp R" evidence="15">
    <location>
        <begin position="3"/>
        <end position="146"/>
    </location>
</feature>
<dbReference type="FunFam" id="1.10.1780.10:FF:000003">
    <property type="entry name" value="ATP-dependent chaperone ClpB"/>
    <property type="match status" value="1"/>
</dbReference>
<dbReference type="Proteomes" id="UP000188602">
    <property type="component" value="Unassembled WGS sequence"/>
</dbReference>
<dbReference type="FunFam" id="3.40.50.300:FF:000120">
    <property type="entry name" value="ATP-dependent chaperone ClpB"/>
    <property type="match status" value="1"/>
</dbReference>
<gene>
    <name evidence="14" type="primary">clpB</name>
    <name evidence="16" type="ORF">BKL49_00165</name>
</gene>
<comment type="subunit">
    <text evidence="14">Homohexamer; The oligomerization is ATP-dependent.</text>
</comment>
<protein>
    <recommendedName>
        <fullName evidence="3 14">Chaperone protein ClpB</fullName>
    </recommendedName>
</protein>
<keyword evidence="17" id="KW-1185">Reference proteome</keyword>
<comment type="subunit">
    <text evidence="11">Homohexamer. The oligomerization is ATP-dependent.</text>
</comment>
<evidence type="ECO:0000256" key="11">
    <source>
        <dbReference type="ARBA" id="ARBA00026057"/>
    </source>
</evidence>
<dbReference type="PANTHER" id="PTHR11638:SF18">
    <property type="entry name" value="HEAT SHOCK PROTEIN 104"/>
    <property type="match status" value="1"/>
</dbReference>
<dbReference type="EMBL" id="MLHQ01000001">
    <property type="protein sequence ID" value="OOF60146.1"/>
    <property type="molecule type" value="Genomic_DNA"/>
</dbReference>
<dbReference type="InterPro" id="IPR028299">
    <property type="entry name" value="ClpA/B_CS2"/>
</dbReference>
<dbReference type="SUPFAM" id="SSF52540">
    <property type="entry name" value="P-loop containing nucleoside triphosphate hydrolases"/>
    <property type="match status" value="2"/>
</dbReference>
<organism evidence="16 17">
    <name type="scientific">Rodentibacter myodis</name>
    <dbReference type="NCBI Taxonomy" id="1907939"/>
    <lineage>
        <taxon>Bacteria</taxon>
        <taxon>Pseudomonadati</taxon>
        <taxon>Pseudomonadota</taxon>
        <taxon>Gammaproteobacteria</taxon>
        <taxon>Pasteurellales</taxon>
        <taxon>Pasteurellaceae</taxon>
        <taxon>Rodentibacter</taxon>
    </lineage>
</organism>
<dbReference type="SMART" id="SM00382">
    <property type="entry name" value="AAA"/>
    <property type="match status" value="2"/>
</dbReference>
<dbReference type="SMART" id="SM01086">
    <property type="entry name" value="ClpB_D2-small"/>
    <property type="match status" value="1"/>
</dbReference>
<reference evidence="16 17" key="1">
    <citation type="submission" date="2016-10" db="EMBL/GenBank/DDBJ databases">
        <title>Rodentibacter gen. nov. and new species.</title>
        <authorList>
            <person name="Christensen H."/>
        </authorList>
    </citation>
    <scope>NUCLEOTIDE SEQUENCE [LARGE SCALE GENOMIC DNA]</scope>
    <source>
        <strain evidence="16 17">Ac151</strain>
    </source>
</reference>
<dbReference type="PROSITE" id="PS00871">
    <property type="entry name" value="CLPAB_2"/>
    <property type="match status" value="1"/>
</dbReference>
<comment type="caution">
    <text evidence="16">The sequence shown here is derived from an EMBL/GenBank/DDBJ whole genome shotgun (WGS) entry which is preliminary data.</text>
</comment>
<keyword evidence="9 14" id="KW-0175">Coiled coil</keyword>
<keyword evidence="10 13" id="KW-0143">Chaperone</keyword>
<dbReference type="FunFam" id="3.40.50.300:FF:000025">
    <property type="entry name" value="ATP-dependent Clp protease subunit"/>
    <property type="match status" value="1"/>
</dbReference>
<dbReference type="Pfam" id="PF10431">
    <property type="entry name" value="ClpB_D2-small"/>
    <property type="match status" value="1"/>
</dbReference>
<evidence type="ECO:0000256" key="13">
    <source>
        <dbReference type="RuleBase" id="RU004432"/>
    </source>
</evidence>
<dbReference type="Gene3D" id="3.40.50.300">
    <property type="entry name" value="P-loop containing nucleotide triphosphate hydrolases"/>
    <property type="match status" value="3"/>
</dbReference>
<evidence type="ECO:0000256" key="6">
    <source>
        <dbReference type="ARBA" id="ARBA00022741"/>
    </source>
</evidence>
<dbReference type="InterPro" id="IPR004176">
    <property type="entry name" value="Clp_R_N"/>
</dbReference>
<dbReference type="InterPro" id="IPR036628">
    <property type="entry name" value="Clp_N_dom_sf"/>
</dbReference>
<sequence length="856" mass="95800">MNIEKFTTKFQQALSEAQSLALGKDNQFIEPVHLLTALLNQQDGSIAPILTAGGVNVALLRNELNNELNKLPQVSGNGGDVQLSRQLVNLLNLCDKLAQQKQDKFISSELFLLAALEERGTLNDVLTKCGAKKAQIEQAIQHIRGGQNVNDQNAEESRQALEKYTIDLTARAENGKLDPVIGRDEEIRRAIQVLQRRTKNNPVLIGEPGVGKTAIVEGLAQRIVNGEVPEGLKNKRVLSLDMGALIAGAKYRGEFEERLKAVLNELAKEEGRVILFIDEIHTMVGAGKTDGAMDAGNLLKPSLARGELHCVGATTLDEYRQYIEKDAALERRFQKVFVDEPSVEDTIAILRGLKERYEIHHHVDITDPAIVAAATLSHRYISDRQLPDKAIDLIDEAASSIRMEIDSKPEPLDRLERRIIQLKLEQQALKKEEDEASRKRLEMLEKELSDKEREYAELEEVWKSEKAALSGSQHIKQELDAAKTEMEQARRAGDLNKMSELQYGRIPELEKQLAQAETSEGKEMTLLRYRVTDEEIAEVLSKATGIPVSKMMEGEKEKLLRMEEELHKRVIGQNEAVDAVANAIRRSRAGLSDPNRPIGSFLFLGPTGVGKTELCKTLAKFLFDSEDAMVRIDMSEFMEKHSVSRLVGAPPGYVGYEEGGYLTEAVRRRPYSVILLDEVEKAHADVFNILLQVLDDGRLTDGQGRTVDFRNTVVIMTSNLGSHLIQEHQSNSYDEMKEMVMSVVSQHFRPEFINRIDETVVFHPLAKENIRAIASIQLARLAKRMETRGYEIVFSEALIDFIGEVGYDPIYGARPLKRTIQQEIENPLAQQILSGKLLPSSVVTVDYVEGNVIAKQ</sequence>
<dbReference type="STRING" id="1907939.BKL49_00165"/>
<dbReference type="InterPro" id="IPR001270">
    <property type="entry name" value="ClpA/B"/>
</dbReference>
<dbReference type="PRINTS" id="PR00300">
    <property type="entry name" value="CLPPROTEASEA"/>
</dbReference>
<name>A0A1V3JTK3_9PAST</name>
<dbReference type="CDD" id="cd00009">
    <property type="entry name" value="AAA"/>
    <property type="match status" value="1"/>
</dbReference>
<feature type="coiled-coil region" evidence="14">
    <location>
        <begin position="412"/>
        <end position="492"/>
    </location>
</feature>
<keyword evidence="5 12" id="KW-0677">Repeat</keyword>
<evidence type="ECO:0000256" key="3">
    <source>
        <dbReference type="ARBA" id="ARBA00017574"/>
    </source>
</evidence>
<dbReference type="GO" id="GO:0034605">
    <property type="term" value="P:cellular response to heat"/>
    <property type="evidence" value="ECO:0007669"/>
    <property type="project" value="TreeGrafter"/>
</dbReference>
<evidence type="ECO:0000256" key="2">
    <source>
        <dbReference type="ARBA" id="ARBA00008675"/>
    </source>
</evidence>
<dbReference type="GO" id="GO:0005737">
    <property type="term" value="C:cytoplasm"/>
    <property type="evidence" value="ECO:0007669"/>
    <property type="project" value="UniProtKB-SubCell"/>
</dbReference>
<dbReference type="AlphaFoldDB" id="A0A1V3JTK3"/>
<dbReference type="Pfam" id="PF00004">
    <property type="entry name" value="AAA"/>
    <property type="match status" value="1"/>
</dbReference>
<evidence type="ECO:0000256" key="9">
    <source>
        <dbReference type="ARBA" id="ARBA00023054"/>
    </source>
</evidence>
<evidence type="ECO:0000256" key="8">
    <source>
        <dbReference type="ARBA" id="ARBA00023016"/>
    </source>
</evidence>
<evidence type="ECO:0000256" key="1">
    <source>
        <dbReference type="ARBA" id="ARBA00004496"/>
    </source>
</evidence>
<keyword evidence="4 14" id="KW-0963">Cytoplasm</keyword>